<name>A0A4Y3I003_9VIBR</name>
<proteinExistence type="predicted"/>
<dbReference type="Proteomes" id="UP000318717">
    <property type="component" value="Unassembled WGS sequence"/>
</dbReference>
<reference evidence="2 3" key="1">
    <citation type="submission" date="2019-06" db="EMBL/GenBank/DDBJ databases">
        <title>Whole genome shotgun sequence of Vibrio inusitatus NBRC 102082.</title>
        <authorList>
            <person name="Hosoyama A."/>
            <person name="Uohara A."/>
            <person name="Ohji S."/>
            <person name="Ichikawa N."/>
        </authorList>
    </citation>
    <scope>NUCLEOTIDE SEQUENCE [LARGE SCALE GENOMIC DNA]</scope>
    <source>
        <strain evidence="2 3">NBRC 102082</strain>
    </source>
</reference>
<protein>
    <submittedName>
        <fullName evidence="2">Acetyltransferase</fullName>
    </submittedName>
</protein>
<keyword evidence="2" id="KW-0808">Transferase</keyword>
<dbReference type="SUPFAM" id="SSF55729">
    <property type="entry name" value="Acyl-CoA N-acyltransferases (Nat)"/>
    <property type="match status" value="1"/>
</dbReference>
<keyword evidence="3" id="KW-1185">Reference proteome</keyword>
<sequence>MDVTFTRVTNQQQVDAIVDLANIIWTEHYTPIIGAEQVHYMLTHIHSPTTIATEVKDKNIHYYLIHKDGKTAGYVGVKLQSDQLFLSKIYVLSSQRGNGIGALSISFIKDLANSNNLNKIFLTVNKYNAHSIAAYQRIGFEITEEIVADIGGGYVMDDYKMELNL</sequence>
<dbReference type="CDD" id="cd04301">
    <property type="entry name" value="NAT_SF"/>
    <property type="match status" value="1"/>
</dbReference>
<dbReference type="InterPro" id="IPR016181">
    <property type="entry name" value="Acyl_CoA_acyltransferase"/>
</dbReference>
<feature type="domain" description="N-acetyltransferase" evidence="1">
    <location>
        <begin position="3"/>
        <end position="165"/>
    </location>
</feature>
<dbReference type="GO" id="GO:0016747">
    <property type="term" value="F:acyltransferase activity, transferring groups other than amino-acyl groups"/>
    <property type="evidence" value="ECO:0007669"/>
    <property type="project" value="InterPro"/>
</dbReference>
<dbReference type="OrthoDB" id="9799601at2"/>
<gene>
    <name evidence="2" type="ORF">VIN01S_35600</name>
</gene>
<comment type="caution">
    <text evidence="2">The sequence shown here is derived from an EMBL/GenBank/DDBJ whole genome shotgun (WGS) entry which is preliminary data.</text>
</comment>
<evidence type="ECO:0000259" key="1">
    <source>
        <dbReference type="PROSITE" id="PS51186"/>
    </source>
</evidence>
<dbReference type="EMBL" id="BJLF01000025">
    <property type="protein sequence ID" value="GEA52756.1"/>
    <property type="molecule type" value="Genomic_DNA"/>
</dbReference>
<dbReference type="Pfam" id="PF00583">
    <property type="entry name" value="Acetyltransf_1"/>
    <property type="match status" value="1"/>
</dbReference>
<dbReference type="AlphaFoldDB" id="A0A4Y3I003"/>
<accession>A0A4Y3I003</accession>
<evidence type="ECO:0000313" key="2">
    <source>
        <dbReference type="EMBL" id="GEA52756.1"/>
    </source>
</evidence>
<dbReference type="InterPro" id="IPR000182">
    <property type="entry name" value="GNAT_dom"/>
</dbReference>
<organism evidence="2 3">
    <name type="scientific">Vibrio inusitatus NBRC 102082</name>
    <dbReference type="NCBI Taxonomy" id="1219070"/>
    <lineage>
        <taxon>Bacteria</taxon>
        <taxon>Pseudomonadati</taxon>
        <taxon>Pseudomonadota</taxon>
        <taxon>Gammaproteobacteria</taxon>
        <taxon>Vibrionales</taxon>
        <taxon>Vibrionaceae</taxon>
        <taxon>Vibrio</taxon>
    </lineage>
</organism>
<dbReference type="Gene3D" id="3.40.630.30">
    <property type="match status" value="1"/>
</dbReference>
<dbReference type="PROSITE" id="PS51186">
    <property type="entry name" value="GNAT"/>
    <property type="match status" value="1"/>
</dbReference>
<evidence type="ECO:0000313" key="3">
    <source>
        <dbReference type="Proteomes" id="UP000318717"/>
    </source>
</evidence>
<dbReference type="RefSeq" id="WP_141347169.1">
    <property type="nucleotide sequence ID" value="NZ_BJLF01000025.1"/>
</dbReference>